<dbReference type="RefSeq" id="WP_163918174.1">
    <property type="nucleotide sequence ID" value="NZ_AP022593.1"/>
</dbReference>
<dbReference type="EMBL" id="AP022593">
    <property type="protein sequence ID" value="BBY48384.1"/>
    <property type="molecule type" value="Genomic_DNA"/>
</dbReference>
<evidence type="ECO:0000313" key="2">
    <source>
        <dbReference type="Proteomes" id="UP000467428"/>
    </source>
</evidence>
<evidence type="ECO:0000313" key="1">
    <source>
        <dbReference type="EMBL" id="BBY48384.1"/>
    </source>
</evidence>
<protein>
    <submittedName>
        <fullName evidence="1">Uncharacterized protein</fullName>
    </submittedName>
</protein>
<dbReference type="KEGG" id="marz:MARA_18520"/>
<organism evidence="1 2">
    <name type="scientific">Mycolicibacterium arabiense</name>
    <dbReference type="NCBI Taxonomy" id="1286181"/>
    <lineage>
        <taxon>Bacteria</taxon>
        <taxon>Bacillati</taxon>
        <taxon>Actinomycetota</taxon>
        <taxon>Actinomycetes</taxon>
        <taxon>Mycobacteriales</taxon>
        <taxon>Mycobacteriaceae</taxon>
        <taxon>Mycolicibacterium</taxon>
    </lineage>
</organism>
<sequence length="140" mass="15352">MTDVVLVVYCDAESHSTPFGPLVVDPDAADHLPDDVVVLGEFTRDDAAVWQWFPMAAHRKSEQHLAADGSVIPLWGLDLGRQAEALERSTPVGRRYELRCRECGLKAPWHGEAKLRDRLNGIVAQGISGISLAGMNGNHR</sequence>
<dbReference type="Proteomes" id="UP000467428">
    <property type="component" value="Chromosome"/>
</dbReference>
<reference evidence="1 2" key="1">
    <citation type="journal article" date="2019" name="Emerg. Microbes Infect.">
        <title>Comprehensive subspecies identification of 175 nontuberculous mycobacteria species based on 7547 genomic profiles.</title>
        <authorList>
            <person name="Matsumoto Y."/>
            <person name="Kinjo T."/>
            <person name="Motooka D."/>
            <person name="Nabeya D."/>
            <person name="Jung N."/>
            <person name="Uechi K."/>
            <person name="Horii T."/>
            <person name="Iida T."/>
            <person name="Fujita J."/>
            <person name="Nakamura S."/>
        </authorList>
    </citation>
    <scope>NUCLEOTIDE SEQUENCE [LARGE SCALE GENOMIC DNA]</scope>
    <source>
        <strain evidence="1 2">JCM 18538</strain>
    </source>
</reference>
<proteinExistence type="predicted"/>
<gene>
    <name evidence="1" type="ORF">MARA_18520</name>
</gene>
<keyword evidence="2" id="KW-1185">Reference proteome</keyword>
<accession>A0A7I7RUV4</accession>
<dbReference type="AlphaFoldDB" id="A0A7I7RUV4"/>
<geneLocation type="plasmid" evidence="2">
    <name>pjcm18538 dna</name>
</geneLocation>
<name>A0A7I7RUV4_9MYCO</name>